<accession>A0A0F9HEA3</accession>
<dbReference type="CDD" id="cd11572">
    <property type="entry name" value="RlmI_M_like"/>
    <property type="match status" value="1"/>
</dbReference>
<dbReference type="InterPro" id="IPR029063">
    <property type="entry name" value="SAM-dependent_MTases_sf"/>
</dbReference>
<dbReference type="PANTHER" id="PTHR43042:SF3">
    <property type="entry name" value="RIBOSOMAL RNA LARGE SUBUNIT METHYLTRANSFERASE YWBD-RELATED"/>
    <property type="match status" value="1"/>
</dbReference>
<dbReference type="Pfam" id="PF10672">
    <property type="entry name" value="Methyltrans_SAM"/>
    <property type="match status" value="1"/>
</dbReference>
<comment type="caution">
    <text evidence="5">The sequence shown here is derived from an EMBL/GenBank/DDBJ whole genome shotgun (WGS) entry which is preliminary data.</text>
</comment>
<sequence length="400" mass="44880">MKLNATELKFKTLCPSLPLSLRIKEGLPRLILNRLPNIEEFTETGWCRIQDRKGAFLSWGVIDPANNAIHIISSSETNPITDFVARFEVAFNKRFALKNLKGQALRLVNGPGDNLSGFTLDSYGDTLILSLECWALADLVDYRLHEVLVSLKPEHIILKIREKGHKLKGRIPERALLGEPMHEKIRVQESGVNYLVQPMGSLDTGLFFDLRGARKEFALNVKDQGVLNLFSYTGAFSLVAAIGGARLVVSVDTSQECHKWARENFQLNNLDPKAERFRFIKDNVFHYIEKLVKRSESYERIILDPPVRSIAGTGRFFLKSDLHKLVASCLRILSPKGRLLVTDNTLQGSGTKLAQKVNKGSETAGIPCSIVKIFKPEPDFPVHPLWPKGQGVIAMEVERT</sequence>
<dbReference type="PANTHER" id="PTHR43042">
    <property type="entry name" value="SAM-DEPENDENT METHYLTRANSFERASE"/>
    <property type="match status" value="1"/>
</dbReference>
<dbReference type="Gene3D" id="3.40.50.150">
    <property type="entry name" value="Vaccinia Virus protein VP39"/>
    <property type="match status" value="1"/>
</dbReference>
<keyword evidence="1" id="KW-0489">Methyltransferase</keyword>
<dbReference type="EMBL" id="LAZR01015309">
    <property type="protein sequence ID" value="KKM13746.1"/>
    <property type="molecule type" value="Genomic_DNA"/>
</dbReference>
<dbReference type="Gene3D" id="3.30.750.80">
    <property type="entry name" value="RNA methyltransferase domain (HRMD) like"/>
    <property type="match status" value="1"/>
</dbReference>
<dbReference type="SUPFAM" id="SSF53335">
    <property type="entry name" value="S-adenosyl-L-methionine-dependent methyltransferases"/>
    <property type="match status" value="1"/>
</dbReference>
<dbReference type="AlphaFoldDB" id="A0A0F9HEA3"/>
<evidence type="ECO:0000256" key="2">
    <source>
        <dbReference type="ARBA" id="ARBA00022679"/>
    </source>
</evidence>
<dbReference type="CDD" id="cd02440">
    <property type="entry name" value="AdoMet_MTases"/>
    <property type="match status" value="1"/>
</dbReference>
<organism evidence="5">
    <name type="scientific">marine sediment metagenome</name>
    <dbReference type="NCBI Taxonomy" id="412755"/>
    <lineage>
        <taxon>unclassified sequences</taxon>
        <taxon>metagenomes</taxon>
        <taxon>ecological metagenomes</taxon>
    </lineage>
</organism>
<dbReference type="GO" id="GO:0008168">
    <property type="term" value="F:methyltransferase activity"/>
    <property type="evidence" value="ECO:0007669"/>
    <property type="project" value="UniProtKB-KW"/>
</dbReference>
<reference evidence="5" key="1">
    <citation type="journal article" date="2015" name="Nature">
        <title>Complex archaea that bridge the gap between prokaryotes and eukaryotes.</title>
        <authorList>
            <person name="Spang A."/>
            <person name="Saw J.H."/>
            <person name="Jorgensen S.L."/>
            <person name="Zaremba-Niedzwiedzka K."/>
            <person name="Martijn J."/>
            <person name="Lind A.E."/>
            <person name="van Eijk R."/>
            <person name="Schleper C."/>
            <person name="Guy L."/>
            <person name="Ettema T.J."/>
        </authorList>
    </citation>
    <scope>NUCLEOTIDE SEQUENCE</scope>
</reference>
<evidence type="ECO:0000259" key="4">
    <source>
        <dbReference type="Pfam" id="PF10672"/>
    </source>
</evidence>
<dbReference type="GO" id="GO:0032259">
    <property type="term" value="P:methylation"/>
    <property type="evidence" value="ECO:0007669"/>
    <property type="project" value="UniProtKB-KW"/>
</dbReference>
<evidence type="ECO:0000256" key="1">
    <source>
        <dbReference type="ARBA" id="ARBA00022603"/>
    </source>
</evidence>
<evidence type="ECO:0000256" key="3">
    <source>
        <dbReference type="ARBA" id="ARBA00022691"/>
    </source>
</evidence>
<dbReference type="InterPro" id="IPR019614">
    <property type="entry name" value="SAM-dep_methyl-trfase"/>
</dbReference>
<protein>
    <recommendedName>
        <fullName evidence="4">S-adenosylmethionine-dependent methyltransferase domain-containing protein</fullName>
    </recommendedName>
</protein>
<keyword evidence="2" id="KW-0808">Transferase</keyword>
<evidence type="ECO:0000313" key="5">
    <source>
        <dbReference type="EMBL" id="KKM13746.1"/>
    </source>
</evidence>
<proteinExistence type="predicted"/>
<feature type="domain" description="S-adenosylmethionine-dependent methyltransferase" evidence="4">
    <location>
        <begin position="175"/>
        <end position="344"/>
    </location>
</feature>
<keyword evidence="3" id="KW-0949">S-adenosyl-L-methionine</keyword>
<gene>
    <name evidence="5" type="ORF">LCGC14_1713080</name>
</gene>
<name>A0A0F9HEA3_9ZZZZ</name>